<evidence type="ECO:0000256" key="4">
    <source>
        <dbReference type="ARBA" id="ARBA00022825"/>
    </source>
</evidence>
<dbReference type="PROSITE" id="PS50240">
    <property type="entry name" value="TRYPSIN_DOM"/>
    <property type="match status" value="1"/>
</dbReference>
<keyword evidence="7" id="KW-1185">Reference proteome</keyword>
<dbReference type="CDD" id="cd00190">
    <property type="entry name" value="Tryp_SPc"/>
    <property type="match status" value="1"/>
</dbReference>
<evidence type="ECO:0000259" key="6">
    <source>
        <dbReference type="PROSITE" id="PS50240"/>
    </source>
</evidence>
<dbReference type="InterPro" id="IPR001254">
    <property type="entry name" value="Trypsin_dom"/>
</dbReference>
<evidence type="ECO:0000256" key="5">
    <source>
        <dbReference type="ARBA" id="ARBA00023157"/>
    </source>
</evidence>
<keyword evidence="3" id="KW-0378">Hydrolase</keyword>
<dbReference type="KEGG" id="dqu:106748286"/>
<feature type="domain" description="Peptidase S1" evidence="6">
    <location>
        <begin position="31"/>
        <end position="258"/>
    </location>
</feature>
<dbReference type="PRINTS" id="PR00722">
    <property type="entry name" value="CHYMOTRYPSIN"/>
</dbReference>
<reference evidence="8" key="1">
    <citation type="submission" date="2025-08" db="UniProtKB">
        <authorList>
            <consortium name="RefSeq"/>
        </authorList>
    </citation>
    <scope>IDENTIFICATION</scope>
</reference>
<dbReference type="Gene3D" id="2.40.10.10">
    <property type="entry name" value="Trypsin-like serine proteases"/>
    <property type="match status" value="1"/>
</dbReference>
<dbReference type="Pfam" id="PF00089">
    <property type="entry name" value="Trypsin"/>
    <property type="match status" value="1"/>
</dbReference>
<dbReference type="GO" id="GO:0004252">
    <property type="term" value="F:serine-type endopeptidase activity"/>
    <property type="evidence" value="ECO:0007669"/>
    <property type="project" value="InterPro"/>
</dbReference>
<organism evidence="7 8">
    <name type="scientific">Dinoponera quadriceps</name>
    <name type="common">South American ant</name>
    <dbReference type="NCBI Taxonomy" id="609295"/>
    <lineage>
        <taxon>Eukaryota</taxon>
        <taxon>Metazoa</taxon>
        <taxon>Ecdysozoa</taxon>
        <taxon>Arthropoda</taxon>
        <taxon>Hexapoda</taxon>
        <taxon>Insecta</taxon>
        <taxon>Pterygota</taxon>
        <taxon>Neoptera</taxon>
        <taxon>Endopterygota</taxon>
        <taxon>Hymenoptera</taxon>
        <taxon>Apocrita</taxon>
        <taxon>Aculeata</taxon>
        <taxon>Formicoidea</taxon>
        <taxon>Formicidae</taxon>
        <taxon>Ponerinae</taxon>
        <taxon>Ponerini</taxon>
        <taxon>Dinoponera</taxon>
    </lineage>
</organism>
<evidence type="ECO:0000256" key="1">
    <source>
        <dbReference type="ARBA" id="ARBA00007664"/>
    </source>
</evidence>
<evidence type="ECO:0000256" key="3">
    <source>
        <dbReference type="ARBA" id="ARBA00022801"/>
    </source>
</evidence>
<sequence>TCVNVRQIVSRVLKVLSFHIAGTYGEEPEQLVNGTPTSIQQNPHCVSLQRYGSHMCGCSLIQSQFCVTAAHCLTSIDSSWSILSGTTYLNSGGQRHQIASVYIHPQYDRYAQGRASGYDIGLIKLATPIQFNQNQQPIKLPTRDISSNDVVSVVAWGGMGYRQAVHNDLRKIEAKCMLPSMCQNYHSTTGLKIHSKEFCTLISQGIGTCNGDSGSGVVRKSDGAIVGLVSGGLPCARGYPDVKTNVYSFVPWIKSIVPGI</sequence>
<dbReference type="InterPro" id="IPR050430">
    <property type="entry name" value="Peptidase_S1"/>
</dbReference>
<dbReference type="PANTHER" id="PTHR24276">
    <property type="entry name" value="POLYSERASE-RELATED"/>
    <property type="match status" value="1"/>
</dbReference>
<dbReference type="PANTHER" id="PTHR24276:SF96">
    <property type="entry name" value="PEPTIDASE S1 DOMAIN-CONTAINING PROTEIN"/>
    <property type="match status" value="1"/>
</dbReference>
<dbReference type="InterPro" id="IPR043504">
    <property type="entry name" value="Peptidase_S1_PA_chymotrypsin"/>
</dbReference>
<name>A0A6P3XUG3_DINQU</name>
<evidence type="ECO:0000256" key="2">
    <source>
        <dbReference type="ARBA" id="ARBA00022670"/>
    </source>
</evidence>
<proteinExistence type="inferred from homology"/>
<keyword evidence="5" id="KW-1015">Disulfide bond</keyword>
<feature type="non-terminal residue" evidence="8">
    <location>
        <position position="1"/>
    </location>
</feature>
<dbReference type="Proteomes" id="UP000515204">
    <property type="component" value="Unplaced"/>
</dbReference>
<protein>
    <submittedName>
        <fullName evidence="8">Chymotrypsin-1-like</fullName>
    </submittedName>
</protein>
<dbReference type="InterPro" id="IPR018114">
    <property type="entry name" value="TRYPSIN_HIS"/>
</dbReference>
<evidence type="ECO:0000313" key="7">
    <source>
        <dbReference type="Proteomes" id="UP000515204"/>
    </source>
</evidence>
<dbReference type="InterPro" id="IPR009003">
    <property type="entry name" value="Peptidase_S1_PA"/>
</dbReference>
<dbReference type="AlphaFoldDB" id="A0A6P3XUG3"/>
<dbReference type="InterPro" id="IPR001314">
    <property type="entry name" value="Peptidase_S1A"/>
</dbReference>
<dbReference type="SMART" id="SM00020">
    <property type="entry name" value="Tryp_SPc"/>
    <property type="match status" value="1"/>
</dbReference>
<dbReference type="GeneID" id="106748286"/>
<evidence type="ECO:0000313" key="8">
    <source>
        <dbReference type="RefSeq" id="XP_014482160.1"/>
    </source>
</evidence>
<gene>
    <name evidence="8" type="primary">LOC106748286</name>
</gene>
<dbReference type="SUPFAM" id="SSF50494">
    <property type="entry name" value="Trypsin-like serine proteases"/>
    <property type="match status" value="1"/>
</dbReference>
<accession>A0A6P3XUG3</accession>
<dbReference type="OrthoDB" id="6755574at2759"/>
<keyword evidence="4" id="KW-0720">Serine protease</keyword>
<dbReference type="RefSeq" id="XP_014482160.1">
    <property type="nucleotide sequence ID" value="XM_014626674.1"/>
</dbReference>
<dbReference type="PROSITE" id="PS00134">
    <property type="entry name" value="TRYPSIN_HIS"/>
    <property type="match status" value="1"/>
</dbReference>
<comment type="similarity">
    <text evidence="1">Belongs to the peptidase S1 family.</text>
</comment>
<keyword evidence="2" id="KW-0645">Protease</keyword>
<dbReference type="FunFam" id="2.40.10.10:FF:000068">
    <property type="entry name" value="transmembrane protease serine 2"/>
    <property type="match status" value="1"/>
</dbReference>
<dbReference type="GO" id="GO:0006508">
    <property type="term" value="P:proteolysis"/>
    <property type="evidence" value="ECO:0007669"/>
    <property type="project" value="UniProtKB-KW"/>
</dbReference>